<sequence>DSSITWINQNYLELKTAIPYWPLQLRLWTAANHKFTFFPFSLSNIHFHDAQDTFNTLDYK</sequence>
<evidence type="ECO:0000313" key="2">
    <source>
        <dbReference type="Proteomes" id="UP001189624"/>
    </source>
</evidence>
<keyword evidence="2" id="KW-1185">Reference proteome</keyword>
<dbReference type="AlphaFoldDB" id="A0AA86SGA9"/>
<feature type="non-terminal residue" evidence="1">
    <location>
        <position position="1"/>
    </location>
</feature>
<dbReference type="Proteomes" id="UP001189624">
    <property type="component" value="Chromosome 3"/>
</dbReference>
<evidence type="ECO:0000313" key="1">
    <source>
        <dbReference type="EMBL" id="CAJ1938893.1"/>
    </source>
</evidence>
<reference evidence="1" key="1">
    <citation type="submission" date="2023-10" db="EMBL/GenBank/DDBJ databases">
        <authorList>
            <person name="Domelevo Entfellner J.-B."/>
        </authorList>
    </citation>
    <scope>NUCLEOTIDE SEQUENCE</scope>
</reference>
<proteinExistence type="predicted"/>
<organism evidence="1 2">
    <name type="scientific">Sphenostylis stenocarpa</name>
    <dbReference type="NCBI Taxonomy" id="92480"/>
    <lineage>
        <taxon>Eukaryota</taxon>
        <taxon>Viridiplantae</taxon>
        <taxon>Streptophyta</taxon>
        <taxon>Embryophyta</taxon>
        <taxon>Tracheophyta</taxon>
        <taxon>Spermatophyta</taxon>
        <taxon>Magnoliopsida</taxon>
        <taxon>eudicotyledons</taxon>
        <taxon>Gunneridae</taxon>
        <taxon>Pentapetalae</taxon>
        <taxon>rosids</taxon>
        <taxon>fabids</taxon>
        <taxon>Fabales</taxon>
        <taxon>Fabaceae</taxon>
        <taxon>Papilionoideae</taxon>
        <taxon>50 kb inversion clade</taxon>
        <taxon>NPAAA clade</taxon>
        <taxon>indigoferoid/millettioid clade</taxon>
        <taxon>Phaseoleae</taxon>
        <taxon>Sphenostylis</taxon>
    </lineage>
</organism>
<dbReference type="Gramene" id="rna-AYBTSS11_LOCUS8846">
    <property type="protein sequence ID" value="CAJ1938893.1"/>
    <property type="gene ID" value="gene-AYBTSS11_LOCUS8846"/>
</dbReference>
<accession>A0AA86SGA9</accession>
<protein>
    <submittedName>
        <fullName evidence="1">Uncharacterized protein</fullName>
    </submittedName>
</protein>
<gene>
    <name evidence="1" type="ORF">AYBTSS11_LOCUS8846</name>
</gene>
<dbReference type="EMBL" id="OY731400">
    <property type="protein sequence ID" value="CAJ1938893.1"/>
    <property type="molecule type" value="Genomic_DNA"/>
</dbReference>
<name>A0AA86SGA9_9FABA</name>